<evidence type="ECO:0000259" key="12">
    <source>
        <dbReference type="Pfam" id="PF04101"/>
    </source>
</evidence>
<feature type="binding site" evidence="10">
    <location>
        <position position="218"/>
    </location>
    <ligand>
        <name>UDP-N-acetyl-alpha-D-glucosamine</name>
        <dbReference type="ChEBI" id="CHEBI:57705"/>
    </ligand>
</feature>
<evidence type="ECO:0000256" key="2">
    <source>
        <dbReference type="ARBA" id="ARBA00022618"/>
    </source>
</evidence>
<feature type="binding site" evidence="10">
    <location>
        <position position="317"/>
    </location>
    <ligand>
        <name>UDP-N-acetyl-alpha-D-glucosamine</name>
        <dbReference type="ChEBI" id="CHEBI:57705"/>
    </ligand>
</feature>
<evidence type="ECO:0000256" key="8">
    <source>
        <dbReference type="ARBA" id="ARBA00023306"/>
    </source>
</evidence>
<dbReference type="PANTHER" id="PTHR21015">
    <property type="entry name" value="UDP-N-ACETYLGLUCOSAMINE--N-ACETYLMURAMYL-(PENTAPEPTIDE) PYROPHOSPHORYL-UNDECAPRENOL N-ACETYLGLUCOSAMINE TRANSFERASE 1"/>
    <property type="match status" value="1"/>
</dbReference>
<dbReference type="HAMAP" id="MF_00033">
    <property type="entry name" value="MurG"/>
    <property type="match status" value="1"/>
</dbReference>
<evidence type="ECO:0000256" key="7">
    <source>
        <dbReference type="ARBA" id="ARBA00023136"/>
    </source>
</evidence>
<dbReference type="AlphaFoldDB" id="A0A840SFK4"/>
<dbReference type="GO" id="GO:0050511">
    <property type="term" value="F:undecaprenyldiphospho-muramoylpentapeptide beta-N-acetylglucosaminyltransferase activity"/>
    <property type="evidence" value="ECO:0007669"/>
    <property type="project" value="UniProtKB-UniRule"/>
</dbReference>
<comment type="pathway">
    <text evidence="10">Cell wall biogenesis; peptidoglycan biosynthesis.</text>
</comment>
<evidence type="ECO:0000313" key="14">
    <source>
        <dbReference type="EMBL" id="QOS40075.1"/>
    </source>
</evidence>
<evidence type="ECO:0000313" key="15">
    <source>
        <dbReference type="Proteomes" id="UP000578697"/>
    </source>
</evidence>
<keyword evidence="1 10" id="KW-1003">Cell membrane</keyword>
<dbReference type="CDD" id="cd03785">
    <property type="entry name" value="GT28_MurG"/>
    <property type="match status" value="1"/>
</dbReference>
<dbReference type="Proteomes" id="UP000578697">
    <property type="component" value="Unassembled WGS sequence"/>
</dbReference>
<comment type="subcellular location">
    <subcellularLocation>
        <location evidence="10">Cell membrane</location>
        <topology evidence="10">Peripheral membrane protein</topology>
        <orientation evidence="10">Cytoplasmic side</orientation>
    </subcellularLocation>
</comment>
<evidence type="ECO:0000256" key="1">
    <source>
        <dbReference type="ARBA" id="ARBA00022475"/>
    </source>
</evidence>
<feature type="domain" description="Glycosyltransferase family 28 N-terminal" evidence="11">
    <location>
        <begin position="10"/>
        <end position="160"/>
    </location>
</feature>
<dbReference type="InterPro" id="IPR006009">
    <property type="entry name" value="GlcNAc_MurG"/>
</dbReference>
<dbReference type="Proteomes" id="UP000593591">
    <property type="component" value="Chromosome"/>
</dbReference>
<dbReference type="InterPro" id="IPR004276">
    <property type="entry name" value="GlycoTrans_28_N"/>
</dbReference>
<reference evidence="14 16" key="1">
    <citation type="submission" date="2018-08" db="EMBL/GenBank/DDBJ databases">
        <title>The first complete genome of Treponema rectale (CHPAT), a commensal spirochete of the bovine rectum.</title>
        <authorList>
            <person name="Staton G.J."/>
            <person name="Clegg S.R."/>
            <person name="Carter S.D."/>
            <person name="Radford A.D."/>
            <person name="Darby A."/>
            <person name="Hall N."/>
            <person name="Birtles R.J."/>
            <person name="Evans N.J."/>
        </authorList>
    </citation>
    <scope>NUCLEOTIDE SEQUENCE [LARGE SCALE GENOMIC DNA]</scope>
    <source>
        <strain evidence="14 16">CHPA</strain>
    </source>
</reference>
<evidence type="ECO:0000256" key="6">
    <source>
        <dbReference type="ARBA" id="ARBA00022984"/>
    </source>
</evidence>
<dbReference type="SUPFAM" id="SSF53756">
    <property type="entry name" value="UDP-Glycosyltransferase/glycogen phosphorylase"/>
    <property type="match status" value="1"/>
</dbReference>
<dbReference type="PANTHER" id="PTHR21015:SF27">
    <property type="entry name" value="UDP-N-ACETYLGLUCOSAMINE--N-ACETYLMURAMYL-(PENTAPEPTIDE) PYROPHOSPHORYL-UNDECAPRENOL N-ACETYLGLUCOSAMINE TRANSFERASE"/>
    <property type="match status" value="1"/>
</dbReference>
<evidence type="ECO:0000256" key="5">
    <source>
        <dbReference type="ARBA" id="ARBA00022960"/>
    </source>
</evidence>
<comment type="function">
    <text evidence="10">Cell wall formation. Catalyzes the transfer of a GlcNAc subunit on undecaprenyl-pyrophosphoryl-MurNAc-pentapeptide (lipid intermediate I) to form undecaprenyl-pyrophosphoryl-MurNAc-(pentapeptide)GlcNAc (lipid intermediate II).</text>
</comment>
<dbReference type="GO" id="GO:0005975">
    <property type="term" value="P:carbohydrate metabolic process"/>
    <property type="evidence" value="ECO:0007669"/>
    <property type="project" value="InterPro"/>
</dbReference>
<reference evidence="13 15" key="2">
    <citation type="submission" date="2020-08" db="EMBL/GenBank/DDBJ databases">
        <title>Genomic Encyclopedia of Type Strains, Phase IV (KMG-IV): sequencing the most valuable type-strain genomes for metagenomic binning, comparative biology and taxonomic classification.</title>
        <authorList>
            <person name="Goeker M."/>
        </authorList>
    </citation>
    <scope>NUCLEOTIDE SEQUENCE [LARGE SCALE GENOMIC DNA]</scope>
    <source>
        <strain evidence="13 15">DSM 103679</strain>
    </source>
</reference>
<dbReference type="Gene3D" id="3.40.50.2000">
    <property type="entry name" value="Glycogen Phosphorylase B"/>
    <property type="match status" value="2"/>
</dbReference>
<dbReference type="EC" id="2.4.1.227" evidence="10"/>
<proteinExistence type="inferred from homology"/>
<keyword evidence="5 10" id="KW-0133">Cell shape</keyword>
<comment type="caution">
    <text evidence="10">Lacks conserved residue(s) required for the propagation of feature annotation.</text>
</comment>
<gene>
    <name evidence="10" type="primary">murG</name>
    <name evidence="14" type="ORF">DYE49_06240</name>
    <name evidence="13" type="ORF">HNP77_000566</name>
</gene>
<keyword evidence="4 10" id="KW-0808">Transferase</keyword>
<dbReference type="UniPathway" id="UPA00219"/>
<dbReference type="EMBL" id="CP031517">
    <property type="protein sequence ID" value="QOS40075.1"/>
    <property type="molecule type" value="Genomic_DNA"/>
</dbReference>
<keyword evidence="6 10" id="KW-0573">Peptidoglycan synthesis</keyword>
<keyword evidence="8 10" id="KW-0131">Cell cycle</keyword>
<keyword evidence="7 10" id="KW-0472">Membrane</keyword>
<keyword evidence="15" id="KW-1185">Reference proteome</keyword>
<dbReference type="KEGG" id="trc:DYE49_06240"/>
<dbReference type="Pfam" id="PF04101">
    <property type="entry name" value="Glyco_tran_28_C"/>
    <property type="match status" value="1"/>
</dbReference>
<feature type="binding site" evidence="10">
    <location>
        <position position="186"/>
    </location>
    <ligand>
        <name>UDP-N-acetyl-alpha-D-glucosamine</name>
        <dbReference type="ChEBI" id="CHEBI:57705"/>
    </ligand>
</feature>
<evidence type="ECO:0000313" key="13">
    <source>
        <dbReference type="EMBL" id="MBB5218222.1"/>
    </source>
</evidence>
<keyword evidence="3 10" id="KW-0328">Glycosyltransferase</keyword>
<evidence type="ECO:0000256" key="4">
    <source>
        <dbReference type="ARBA" id="ARBA00022679"/>
    </source>
</evidence>
<dbReference type="GO" id="GO:0008360">
    <property type="term" value="P:regulation of cell shape"/>
    <property type="evidence" value="ECO:0007669"/>
    <property type="project" value="UniProtKB-KW"/>
</dbReference>
<sequence>MKKNNDIIKIVFAGGGTGGHIYPGIAVADELKVLAEKEGKKIELYWMGNSSGMDRGIVEKNLVSCGGSITSFIGIPSGKLRRYFSFRNFLDLFKIGFGFIKSIFVLLKLKPDCLFSKGGFVSVPPCRAAALLKIPYFTHECDFTPGLATRLNAGRAKNIFVSYEDTKKYLKGALASKCLVTGNPVRPVFYEDRKTDGLKFLGISENHEKPVLLVLGGSLGAAQVNSLIVSELEYLKERFIVVHQTGKAFAEENPDIMASGDDSYKPYAFIYGEMPAVIQSADVIVARAGANSLWECAVCGKPMILIPLCGAGTRGDQVDNARYFESNGAAVVLAGEDATAENLRKGVEKFSEKEVRDSYGKSALSMCSRKSALEIATIILSEVRS</sequence>
<organism evidence="13 15">
    <name type="scientific">Treponema rectale</name>
    <dbReference type="NCBI Taxonomy" id="744512"/>
    <lineage>
        <taxon>Bacteria</taxon>
        <taxon>Pseudomonadati</taxon>
        <taxon>Spirochaetota</taxon>
        <taxon>Spirochaetia</taxon>
        <taxon>Spirochaetales</taxon>
        <taxon>Treponemataceae</taxon>
        <taxon>Treponema</taxon>
    </lineage>
</organism>
<dbReference type="Pfam" id="PF03033">
    <property type="entry name" value="Glyco_transf_28"/>
    <property type="match status" value="1"/>
</dbReference>
<feature type="domain" description="Glycosyl transferase family 28 C-terminal" evidence="12">
    <location>
        <begin position="211"/>
        <end position="356"/>
    </location>
</feature>
<evidence type="ECO:0000256" key="3">
    <source>
        <dbReference type="ARBA" id="ARBA00022676"/>
    </source>
</evidence>
<name>A0A840SFK4_9SPIR</name>
<keyword evidence="9 10" id="KW-0961">Cell wall biogenesis/degradation</keyword>
<evidence type="ECO:0000256" key="9">
    <source>
        <dbReference type="ARBA" id="ARBA00023316"/>
    </source>
</evidence>
<dbReference type="GO" id="GO:0071555">
    <property type="term" value="P:cell wall organization"/>
    <property type="evidence" value="ECO:0007669"/>
    <property type="project" value="UniProtKB-KW"/>
</dbReference>
<comment type="catalytic activity">
    <reaction evidence="10">
        <text>di-trans,octa-cis-undecaprenyl diphospho-N-acetyl-alpha-D-muramoyl-L-alanyl-D-glutamyl-meso-2,6-diaminopimeloyl-D-alanyl-D-alanine + UDP-N-acetyl-alpha-D-glucosamine = di-trans,octa-cis-undecaprenyl diphospho-[N-acetyl-alpha-D-glucosaminyl-(1-&gt;4)]-N-acetyl-alpha-D-muramoyl-L-alanyl-D-glutamyl-meso-2,6-diaminopimeloyl-D-alanyl-D-alanine + UDP + H(+)</text>
        <dbReference type="Rhea" id="RHEA:31227"/>
        <dbReference type="ChEBI" id="CHEBI:15378"/>
        <dbReference type="ChEBI" id="CHEBI:57705"/>
        <dbReference type="ChEBI" id="CHEBI:58223"/>
        <dbReference type="ChEBI" id="CHEBI:61387"/>
        <dbReference type="ChEBI" id="CHEBI:61388"/>
        <dbReference type="EC" id="2.4.1.227"/>
    </reaction>
</comment>
<dbReference type="GO" id="GO:0051301">
    <property type="term" value="P:cell division"/>
    <property type="evidence" value="ECO:0007669"/>
    <property type="project" value="UniProtKB-KW"/>
</dbReference>
<keyword evidence="2 10" id="KW-0132">Cell division</keyword>
<evidence type="ECO:0000313" key="16">
    <source>
        <dbReference type="Proteomes" id="UP000593591"/>
    </source>
</evidence>
<evidence type="ECO:0000259" key="11">
    <source>
        <dbReference type="Pfam" id="PF03033"/>
    </source>
</evidence>
<dbReference type="InterPro" id="IPR007235">
    <property type="entry name" value="Glyco_trans_28_C"/>
</dbReference>
<accession>A0A840SFK4</accession>
<evidence type="ECO:0000256" key="10">
    <source>
        <dbReference type="HAMAP-Rule" id="MF_00033"/>
    </source>
</evidence>
<dbReference type="GO" id="GO:0005886">
    <property type="term" value="C:plasma membrane"/>
    <property type="evidence" value="ECO:0007669"/>
    <property type="project" value="UniProtKB-SubCell"/>
</dbReference>
<protein>
    <recommendedName>
        <fullName evidence="10">UDP-N-acetylglucosamine--N-acetylmuramyl-(pentapeptide) pyrophosphoryl-undecaprenol N-acetylglucosamine transferase</fullName>
        <ecNumber evidence="10">2.4.1.227</ecNumber>
    </recommendedName>
    <alternativeName>
        <fullName evidence="10">Undecaprenyl-PP-MurNAc-pentapeptide-UDPGlcNAc GlcNAc transferase</fullName>
    </alternativeName>
</protein>
<comment type="similarity">
    <text evidence="10">Belongs to the glycosyltransferase 28 family. MurG subfamily.</text>
</comment>
<dbReference type="EMBL" id="JACHFR010000001">
    <property type="protein sequence ID" value="MBB5218222.1"/>
    <property type="molecule type" value="Genomic_DNA"/>
</dbReference>
<feature type="binding site" evidence="10">
    <location>
        <begin position="17"/>
        <end position="19"/>
    </location>
    <ligand>
        <name>UDP-N-acetyl-alpha-D-glucosamine</name>
        <dbReference type="ChEBI" id="CHEBI:57705"/>
    </ligand>
</feature>
<dbReference type="RefSeq" id="WP_221266507.1">
    <property type="nucleotide sequence ID" value="NZ_JACHFR010000001.1"/>
</dbReference>
<dbReference type="GO" id="GO:0009252">
    <property type="term" value="P:peptidoglycan biosynthetic process"/>
    <property type="evidence" value="ECO:0007669"/>
    <property type="project" value="UniProtKB-UniRule"/>
</dbReference>